<feature type="transmembrane region" description="Helical" evidence="7">
    <location>
        <begin position="45"/>
        <end position="65"/>
    </location>
</feature>
<dbReference type="Proteomes" id="UP000644115">
    <property type="component" value="Unassembled WGS sequence"/>
</dbReference>
<dbReference type="InterPro" id="IPR050524">
    <property type="entry name" value="APC_YAT"/>
</dbReference>
<evidence type="ECO:0000256" key="1">
    <source>
        <dbReference type="ARBA" id="ARBA00004141"/>
    </source>
</evidence>
<feature type="transmembrane region" description="Helical" evidence="7">
    <location>
        <begin position="201"/>
        <end position="225"/>
    </location>
</feature>
<dbReference type="GO" id="GO:0015171">
    <property type="term" value="F:amino acid transmembrane transporter activity"/>
    <property type="evidence" value="ECO:0007669"/>
    <property type="project" value="TreeGrafter"/>
</dbReference>
<evidence type="ECO:0000313" key="10">
    <source>
        <dbReference type="Proteomes" id="UP000644115"/>
    </source>
</evidence>
<evidence type="ECO:0000259" key="8">
    <source>
        <dbReference type="Pfam" id="PF00324"/>
    </source>
</evidence>
<comment type="subcellular location">
    <subcellularLocation>
        <location evidence="1">Membrane</location>
        <topology evidence="1">Multi-pass membrane protein</topology>
    </subcellularLocation>
</comment>
<keyword evidence="3 7" id="KW-0812">Transmembrane</keyword>
<dbReference type="InterPro" id="IPR004841">
    <property type="entry name" value="AA-permease/SLC12A_dom"/>
</dbReference>
<feature type="transmembrane region" description="Helical" evidence="7">
    <location>
        <begin position="345"/>
        <end position="363"/>
    </location>
</feature>
<feature type="transmembrane region" description="Helical" evidence="7">
    <location>
        <begin position="417"/>
        <end position="440"/>
    </location>
</feature>
<name>A0A923NER5_9FIRM</name>
<evidence type="ECO:0000313" key="9">
    <source>
        <dbReference type="EMBL" id="MBC6000014.1"/>
    </source>
</evidence>
<dbReference type="Pfam" id="PF00324">
    <property type="entry name" value="AA_permease"/>
    <property type="match status" value="1"/>
</dbReference>
<dbReference type="GO" id="GO:0016020">
    <property type="term" value="C:membrane"/>
    <property type="evidence" value="ECO:0007669"/>
    <property type="project" value="UniProtKB-SubCell"/>
</dbReference>
<accession>A0A923NER5</accession>
<dbReference type="PANTHER" id="PTHR43341">
    <property type="entry name" value="AMINO ACID PERMEASE"/>
    <property type="match status" value="1"/>
</dbReference>
<dbReference type="PANTHER" id="PTHR43341:SF1">
    <property type="entry name" value="GENERAL AMINO-ACID PERMEASE GAP1"/>
    <property type="match status" value="1"/>
</dbReference>
<evidence type="ECO:0000256" key="7">
    <source>
        <dbReference type="SAM" id="Phobius"/>
    </source>
</evidence>
<comment type="caution">
    <text evidence="9">The sequence shown here is derived from an EMBL/GenBank/DDBJ whole genome shotgun (WGS) entry which is preliminary data.</text>
</comment>
<feature type="transmembrane region" description="Helical" evidence="7">
    <location>
        <begin position="98"/>
        <end position="121"/>
    </location>
</feature>
<dbReference type="AlphaFoldDB" id="A0A923NER5"/>
<organism evidence="9 10">
    <name type="scientific">Lentihominibacter faecis</name>
    <dbReference type="NCBI Taxonomy" id="2764712"/>
    <lineage>
        <taxon>Bacteria</taxon>
        <taxon>Bacillati</taxon>
        <taxon>Bacillota</taxon>
        <taxon>Clostridia</taxon>
        <taxon>Peptostreptococcales</taxon>
        <taxon>Anaerovoracaceae</taxon>
        <taxon>Lentihominibacter</taxon>
    </lineage>
</organism>
<feature type="transmembrane region" description="Helical" evidence="7">
    <location>
        <begin position="246"/>
        <end position="267"/>
    </location>
</feature>
<keyword evidence="2" id="KW-0813">Transport</keyword>
<gene>
    <name evidence="9" type="ORF">H8876_08375</name>
</gene>
<dbReference type="PROSITE" id="PS00218">
    <property type="entry name" value="AMINO_ACID_PERMEASE_1"/>
    <property type="match status" value="1"/>
</dbReference>
<sequence>METQEGRVLKRGLKRRHLTMIAIGGSIGTGLFLAMGGTIRDAGPGGAMVAYAVMGIVVYFMMTALGEMATRLPIPGAFTSYADRFIDKAWGFTNGWSYWFGSAMTVAAELIAGAIIIKYWFPNSNSSLWAMLFLAILLAINLFTVKGFGEAEYWFAGIKVIVTIVFLIVSILMILGIMSGTGSQGFSNWTLDGGSEGKAPFIHGIGGIVGIFMVAAFSFSNTELVGLSAAESENPRKDVPRAVKSIFLRLIIFYLGTIFVVGTLIPFTEPTLLDAAEDNVAASPFTIIFQRAGFAAAASLMNAVILTSVLSCGNSSMYSASRTLQHMAKRGDAPRFFAKLSANGVPVRAIIVTACIAATAFFASLIGDGVAYTAAYYLCGIAGVFNWMTISVAHYRFRRGWIKQGRSLDELEYKSPFYPFGSWFVIFVCIIICLGANYWVFSDFNWFDFITCYAIIPLSIIMFFVYKKVKKTKWVKYEDMDFTPPEDADKKNISALY</sequence>
<keyword evidence="4" id="KW-0029">Amino-acid transport</keyword>
<feature type="transmembrane region" description="Helical" evidence="7">
    <location>
        <begin position="375"/>
        <end position="397"/>
    </location>
</feature>
<dbReference type="EMBL" id="JACRWC010000105">
    <property type="protein sequence ID" value="MBC6000014.1"/>
    <property type="molecule type" value="Genomic_DNA"/>
</dbReference>
<dbReference type="InterPro" id="IPR004840">
    <property type="entry name" value="Amino_acid_permease_CS"/>
</dbReference>
<dbReference type="Gene3D" id="1.20.1740.10">
    <property type="entry name" value="Amino acid/polyamine transporter I"/>
    <property type="match status" value="1"/>
</dbReference>
<feature type="transmembrane region" description="Helical" evidence="7">
    <location>
        <begin position="446"/>
        <end position="466"/>
    </location>
</feature>
<protein>
    <submittedName>
        <fullName evidence="9">Amino acid permease</fullName>
    </submittedName>
</protein>
<feature type="transmembrane region" description="Helical" evidence="7">
    <location>
        <begin position="20"/>
        <end position="39"/>
    </location>
</feature>
<keyword evidence="5 7" id="KW-1133">Transmembrane helix</keyword>
<evidence type="ECO:0000256" key="3">
    <source>
        <dbReference type="ARBA" id="ARBA00022692"/>
    </source>
</evidence>
<keyword evidence="6 7" id="KW-0472">Membrane</keyword>
<evidence type="ECO:0000256" key="6">
    <source>
        <dbReference type="ARBA" id="ARBA00023136"/>
    </source>
</evidence>
<feature type="domain" description="Amino acid permease/ SLC12A" evidence="8">
    <location>
        <begin position="17"/>
        <end position="473"/>
    </location>
</feature>
<keyword evidence="10" id="KW-1185">Reference proteome</keyword>
<reference evidence="9" key="1">
    <citation type="submission" date="2020-08" db="EMBL/GenBank/DDBJ databases">
        <authorList>
            <person name="Liu C."/>
            <person name="Sun Q."/>
        </authorList>
    </citation>
    <scope>NUCLEOTIDE SEQUENCE</scope>
    <source>
        <strain evidence="9">BX16</strain>
    </source>
</reference>
<dbReference type="PIRSF" id="PIRSF006060">
    <property type="entry name" value="AA_transporter"/>
    <property type="match status" value="1"/>
</dbReference>
<proteinExistence type="predicted"/>
<dbReference type="FunFam" id="1.20.1740.10:FF:000001">
    <property type="entry name" value="Amino acid permease"/>
    <property type="match status" value="1"/>
</dbReference>
<evidence type="ECO:0000256" key="5">
    <source>
        <dbReference type="ARBA" id="ARBA00022989"/>
    </source>
</evidence>
<feature type="transmembrane region" description="Helical" evidence="7">
    <location>
        <begin position="127"/>
        <end position="148"/>
    </location>
</feature>
<evidence type="ECO:0000256" key="2">
    <source>
        <dbReference type="ARBA" id="ARBA00022448"/>
    </source>
</evidence>
<feature type="transmembrane region" description="Helical" evidence="7">
    <location>
        <begin position="160"/>
        <end position="181"/>
    </location>
</feature>
<feature type="transmembrane region" description="Helical" evidence="7">
    <location>
        <begin position="287"/>
        <end position="312"/>
    </location>
</feature>
<evidence type="ECO:0000256" key="4">
    <source>
        <dbReference type="ARBA" id="ARBA00022970"/>
    </source>
</evidence>